<dbReference type="GO" id="GO:0050415">
    <property type="term" value="F:formimidoylglutamase activity"/>
    <property type="evidence" value="ECO:0007669"/>
    <property type="project" value="UniProtKB-UniRule"/>
</dbReference>
<comment type="catalytic activity">
    <reaction evidence="5">
        <text>N-formimidoyl-L-glutamate + H2O = formamide + L-glutamate</text>
        <dbReference type="Rhea" id="RHEA:22492"/>
        <dbReference type="ChEBI" id="CHEBI:15377"/>
        <dbReference type="ChEBI" id="CHEBI:16397"/>
        <dbReference type="ChEBI" id="CHEBI:29985"/>
        <dbReference type="ChEBI" id="CHEBI:58928"/>
        <dbReference type="EC" id="3.5.3.8"/>
    </reaction>
</comment>
<evidence type="ECO:0000313" key="10">
    <source>
        <dbReference type="Proteomes" id="UP000006334"/>
    </source>
</evidence>
<comment type="pathway">
    <text evidence="5">Amino-acid degradation; L-histidine degradation into L-glutamate; L-glutamate from N-formimidoyl-L-glutamate (hydrolase route): step 1/1.</text>
</comment>
<dbReference type="Pfam" id="PF00491">
    <property type="entry name" value="Arginase"/>
    <property type="match status" value="1"/>
</dbReference>
<dbReference type="GO" id="GO:0030145">
    <property type="term" value="F:manganese ion binding"/>
    <property type="evidence" value="ECO:0007669"/>
    <property type="project" value="UniProtKB-UniRule"/>
</dbReference>
<evidence type="ECO:0000256" key="1">
    <source>
        <dbReference type="ARBA" id="ARBA00022723"/>
    </source>
</evidence>
<dbReference type="GO" id="GO:0019557">
    <property type="term" value="P:L-histidine catabolic process to glutamate and formate"/>
    <property type="evidence" value="ECO:0007669"/>
    <property type="project" value="UniProtKB-UniPathway"/>
</dbReference>
<dbReference type="PANTHER" id="PTHR11358">
    <property type="entry name" value="ARGINASE/AGMATINASE"/>
    <property type="match status" value="1"/>
</dbReference>
<evidence type="ECO:0000256" key="7">
    <source>
        <dbReference type="PIRSR" id="PIRSR036979-1"/>
    </source>
</evidence>
<dbReference type="AlphaFoldDB" id="K6Y942"/>
<comment type="caution">
    <text evidence="9">The sequence shown here is derived from an EMBL/GenBank/DDBJ whole genome shotgun (WGS) entry which is preliminary data.</text>
</comment>
<organism evidence="9 10">
    <name type="scientific">Aliiglaciecola lipolytica E3</name>
    <dbReference type="NCBI Taxonomy" id="1127673"/>
    <lineage>
        <taxon>Bacteria</taxon>
        <taxon>Pseudomonadati</taxon>
        <taxon>Pseudomonadota</taxon>
        <taxon>Gammaproteobacteria</taxon>
        <taxon>Alteromonadales</taxon>
        <taxon>Alteromonadaceae</taxon>
        <taxon>Aliiglaciecola</taxon>
    </lineage>
</organism>
<dbReference type="EMBL" id="BAEN01000041">
    <property type="protein sequence ID" value="GAC14722.1"/>
    <property type="molecule type" value="Genomic_DNA"/>
</dbReference>
<dbReference type="eggNOG" id="COG0010">
    <property type="taxonomic scope" value="Bacteria"/>
</dbReference>
<dbReference type="PIRSF" id="PIRSF036979">
    <property type="entry name" value="Arginase"/>
    <property type="match status" value="1"/>
</dbReference>
<dbReference type="EC" id="3.5.3.8" evidence="5 6"/>
<keyword evidence="4 5" id="KW-0464">Manganese</keyword>
<keyword evidence="2 5" id="KW-0378">Hydrolase</keyword>
<dbReference type="UniPathway" id="UPA00379">
    <property type="reaction ID" value="UER00552"/>
</dbReference>
<dbReference type="RefSeq" id="WP_008844538.1">
    <property type="nucleotide sequence ID" value="NZ_BAEN01000041.1"/>
</dbReference>
<evidence type="ECO:0000256" key="8">
    <source>
        <dbReference type="PROSITE-ProRule" id="PRU00742"/>
    </source>
</evidence>
<feature type="binding site" evidence="5 7">
    <location>
        <position position="238"/>
    </location>
    <ligand>
        <name>Mn(2+)</name>
        <dbReference type="ChEBI" id="CHEBI:29035"/>
        <label>1</label>
    </ligand>
</feature>
<feature type="binding site" evidence="5 7">
    <location>
        <position position="149"/>
    </location>
    <ligand>
        <name>Mn(2+)</name>
        <dbReference type="ChEBI" id="CHEBI:29035"/>
        <label>1</label>
    </ligand>
</feature>
<evidence type="ECO:0000256" key="2">
    <source>
        <dbReference type="ARBA" id="ARBA00022801"/>
    </source>
</evidence>
<dbReference type="SUPFAM" id="SSF52768">
    <property type="entry name" value="Arginase/deacetylase"/>
    <property type="match status" value="1"/>
</dbReference>
<dbReference type="GO" id="GO:0033389">
    <property type="term" value="P:putrescine biosynthetic process from arginine, via agmatine"/>
    <property type="evidence" value="ECO:0007669"/>
    <property type="project" value="TreeGrafter"/>
</dbReference>
<feature type="binding site" evidence="5">
    <location>
        <position position="238"/>
    </location>
    <ligand>
        <name>Mn(2+)</name>
        <dbReference type="ChEBI" id="CHEBI:29035"/>
        <label>2</label>
    </ligand>
</feature>
<sequence>MFSKNTFFNWHGRIDSEDGVKGHRWHQLVQQTTDKTDLSILGFNCDLGVAANKGRVGAKNGPNSIRASLCSLAWHLQQITIKDLGNVEATKTLEAAQQAYAQQVYAALLSSQFVIGLGGGHEIALPSFLGLHKNTQSKPKPKIGIINFDAHFDLRLPNPQPSSGTPFYQIAEYCKQNSESFHYTCLGVAKPANTPALFERADALRVGYLLDEDCNIEAAKSLLTPMLQEVDELYVTICLDAFSSAIAPGVSAPSSLGISLPFVVSIIRWLSQQQSSLGYAWRLMDIAEMNPLFDVDSRTAKLAARLVFEAVHAKVESKN</sequence>
<comment type="similarity">
    <text evidence="5 8">Belongs to the arginase family.</text>
</comment>
<evidence type="ECO:0000256" key="3">
    <source>
        <dbReference type="ARBA" id="ARBA00022808"/>
    </source>
</evidence>
<dbReference type="Proteomes" id="UP000006334">
    <property type="component" value="Unassembled WGS sequence"/>
</dbReference>
<dbReference type="InterPro" id="IPR023696">
    <property type="entry name" value="Ureohydrolase_dom_sf"/>
</dbReference>
<dbReference type="PANTHER" id="PTHR11358:SF35">
    <property type="entry name" value="FORMIMIDOYLGLUTAMASE"/>
    <property type="match status" value="1"/>
</dbReference>
<feature type="binding site" evidence="5 7">
    <location>
        <position position="153"/>
    </location>
    <ligand>
        <name>Mn(2+)</name>
        <dbReference type="ChEBI" id="CHEBI:29035"/>
        <label>1</label>
    </ligand>
</feature>
<evidence type="ECO:0000313" key="9">
    <source>
        <dbReference type="EMBL" id="GAC14722.1"/>
    </source>
</evidence>
<feature type="binding site" evidence="5">
    <location>
        <position position="149"/>
    </location>
    <ligand>
        <name>Mn(2+)</name>
        <dbReference type="ChEBI" id="CHEBI:29035"/>
        <label>2</label>
    </ligand>
</feature>
<feature type="binding site" evidence="7">
    <location>
        <position position="151"/>
    </location>
    <ligand>
        <name>Mn(2+)</name>
        <dbReference type="ChEBI" id="CHEBI:29035"/>
        <label>1</label>
    </ligand>
</feature>
<comment type="function">
    <text evidence="5">Catalyzes the conversion of N-formimidoyl-L-glutamate to L-glutamate and formamide.</text>
</comment>
<dbReference type="GO" id="GO:0008783">
    <property type="term" value="F:agmatinase activity"/>
    <property type="evidence" value="ECO:0007669"/>
    <property type="project" value="TreeGrafter"/>
</dbReference>
<protein>
    <recommendedName>
        <fullName evidence="5 6">Formimidoylglutamase</fullName>
        <ecNumber evidence="5 6">3.5.3.8</ecNumber>
    </recommendedName>
    <alternativeName>
        <fullName evidence="5">Formiminoglutamase</fullName>
    </alternativeName>
    <alternativeName>
        <fullName evidence="5">Formiminoglutamate hydrolase</fullName>
    </alternativeName>
</protein>
<dbReference type="GO" id="GO:0019556">
    <property type="term" value="P:L-histidine catabolic process to glutamate and formamide"/>
    <property type="evidence" value="ECO:0007669"/>
    <property type="project" value="UniProtKB-UniRule"/>
</dbReference>
<feature type="binding site" evidence="5 7">
    <location>
        <position position="121"/>
    </location>
    <ligand>
        <name>Mn(2+)</name>
        <dbReference type="ChEBI" id="CHEBI:29035"/>
        <label>1</label>
    </ligand>
</feature>
<dbReference type="HAMAP" id="MF_00737">
    <property type="entry name" value="Formimidoylglutam"/>
    <property type="match status" value="1"/>
</dbReference>
<dbReference type="InterPro" id="IPR006035">
    <property type="entry name" value="Ureohydrolase"/>
</dbReference>
<feature type="binding site" evidence="5">
    <location>
        <position position="151"/>
    </location>
    <ligand>
        <name>Mn(2+)</name>
        <dbReference type="ChEBI" id="CHEBI:29035"/>
        <label>2</label>
    </ligand>
</feature>
<keyword evidence="3 5" id="KW-0369">Histidine metabolism</keyword>
<evidence type="ECO:0000256" key="5">
    <source>
        <dbReference type="HAMAP-Rule" id="MF_00737"/>
    </source>
</evidence>
<dbReference type="CDD" id="cd09988">
    <property type="entry name" value="Formimidoylglutamase"/>
    <property type="match status" value="1"/>
</dbReference>
<dbReference type="NCBIfam" id="TIGR01227">
    <property type="entry name" value="hutG"/>
    <property type="match status" value="1"/>
</dbReference>
<feature type="binding site" evidence="7">
    <location>
        <position position="240"/>
    </location>
    <ligand>
        <name>Mn(2+)</name>
        <dbReference type="ChEBI" id="CHEBI:29035"/>
        <label>1</label>
    </ligand>
</feature>
<gene>
    <name evidence="5 9" type="primary">hutG</name>
    <name evidence="9" type="ORF">GLIP_2094</name>
</gene>
<evidence type="ECO:0000256" key="4">
    <source>
        <dbReference type="ARBA" id="ARBA00023211"/>
    </source>
</evidence>
<comment type="cofactor">
    <cofactor evidence="5 7">
        <name>Mn(2+)</name>
        <dbReference type="ChEBI" id="CHEBI:29035"/>
    </cofactor>
    <text evidence="5 7">Binds 2 manganese ions per subunit.</text>
</comment>
<dbReference type="Gene3D" id="3.40.800.10">
    <property type="entry name" value="Ureohydrolase domain"/>
    <property type="match status" value="1"/>
</dbReference>
<dbReference type="InterPro" id="IPR005923">
    <property type="entry name" value="HutG"/>
</dbReference>
<name>K6Y942_9ALTE</name>
<feature type="binding site" evidence="5">
    <location>
        <position position="240"/>
    </location>
    <ligand>
        <name>Mn(2+)</name>
        <dbReference type="ChEBI" id="CHEBI:29035"/>
        <label>2</label>
    </ligand>
</feature>
<dbReference type="PROSITE" id="PS51409">
    <property type="entry name" value="ARGINASE_2"/>
    <property type="match status" value="1"/>
</dbReference>
<keyword evidence="1 5" id="KW-0479">Metal-binding</keyword>
<reference evidence="9 10" key="1">
    <citation type="journal article" date="2017" name="Antonie Van Leeuwenhoek">
        <title>Rhizobium rhizosphaerae sp. nov., a novel species isolated from rice rhizosphere.</title>
        <authorList>
            <person name="Zhao J.J."/>
            <person name="Zhang J."/>
            <person name="Zhang R.J."/>
            <person name="Zhang C.W."/>
            <person name="Yin H.Q."/>
            <person name="Zhang X.X."/>
        </authorList>
    </citation>
    <scope>NUCLEOTIDE SEQUENCE [LARGE SCALE GENOMIC DNA]</scope>
    <source>
        <strain evidence="9 10">E3</strain>
    </source>
</reference>
<evidence type="ECO:0000256" key="6">
    <source>
        <dbReference type="NCBIfam" id="TIGR01227"/>
    </source>
</evidence>
<accession>K6Y942</accession>
<proteinExistence type="inferred from homology"/>
<dbReference type="STRING" id="1127673.GLIP_2094"/>
<keyword evidence="10" id="KW-1185">Reference proteome</keyword>